<organism evidence="2 3">
    <name type="scientific">Cherax quadricarinatus</name>
    <name type="common">Australian red claw crayfish</name>
    <dbReference type="NCBI Taxonomy" id="27406"/>
    <lineage>
        <taxon>Eukaryota</taxon>
        <taxon>Metazoa</taxon>
        <taxon>Ecdysozoa</taxon>
        <taxon>Arthropoda</taxon>
        <taxon>Crustacea</taxon>
        <taxon>Multicrustacea</taxon>
        <taxon>Malacostraca</taxon>
        <taxon>Eumalacostraca</taxon>
        <taxon>Eucarida</taxon>
        <taxon>Decapoda</taxon>
        <taxon>Pleocyemata</taxon>
        <taxon>Astacidea</taxon>
        <taxon>Parastacoidea</taxon>
        <taxon>Parastacidae</taxon>
        <taxon>Cherax</taxon>
    </lineage>
</organism>
<proteinExistence type="predicted"/>
<feature type="compositionally biased region" description="Basic and acidic residues" evidence="1">
    <location>
        <begin position="178"/>
        <end position="200"/>
    </location>
</feature>
<feature type="region of interest" description="Disordered" evidence="1">
    <location>
        <begin position="113"/>
        <end position="139"/>
    </location>
</feature>
<dbReference type="Proteomes" id="UP001445076">
    <property type="component" value="Unassembled WGS sequence"/>
</dbReference>
<evidence type="ECO:0000313" key="3">
    <source>
        <dbReference type="Proteomes" id="UP001445076"/>
    </source>
</evidence>
<keyword evidence="3" id="KW-1185">Reference proteome</keyword>
<gene>
    <name evidence="2" type="ORF">OTU49_014533</name>
</gene>
<reference evidence="2 3" key="1">
    <citation type="journal article" date="2024" name="BMC Genomics">
        <title>Genome assembly of redclaw crayfish (Cherax quadricarinatus) provides insights into its immune adaptation and hypoxia tolerance.</title>
        <authorList>
            <person name="Liu Z."/>
            <person name="Zheng J."/>
            <person name="Li H."/>
            <person name="Fang K."/>
            <person name="Wang S."/>
            <person name="He J."/>
            <person name="Zhou D."/>
            <person name="Weng S."/>
            <person name="Chi M."/>
            <person name="Gu Z."/>
            <person name="He J."/>
            <person name="Li F."/>
            <person name="Wang M."/>
        </authorList>
    </citation>
    <scope>NUCLEOTIDE SEQUENCE [LARGE SCALE GENOMIC DNA]</scope>
    <source>
        <strain evidence="2">ZL_2023a</strain>
    </source>
</reference>
<comment type="caution">
    <text evidence="2">The sequence shown here is derived from an EMBL/GenBank/DDBJ whole genome shotgun (WGS) entry which is preliminary data.</text>
</comment>
<feature type="compositionally biased region" description="Basic residues" evidence="1">
    <location>
        <begin position="113"/>
        <end position="134"/>
    </location>
</feature>
<feature type="region of interest" description="Disordered" evidence="1">
    <location>
        <begin position="178"/>
        <end position="221"/>
    </location>
</feature>
<evidence type="ECO:0000313" key="2">
    <source>
        <dbReference type="EMBL" id="KAK8718701.1"/>
    </source>
</evidence>
<dbReference type="AlphaFoldDB" id="A0AAW0VQH1"/>
<feature type="compositionally biased region" description="Basic residues" evidence="1">
    <location>
        <begin position="208"/>
        <end position="221"/>
    </location>
</feature>
<dbReference type="EMBL" id="JARKIK010004524">
    <property type="protein sequence ID" value="KAK8718701.1"/>
    <property type="molecule type" value="Genomic_DNA"/>
</dbReference>
<accession>A0AAW0VQH1</accession>
<name>A0AAW0VQH1_CHEQU</name>
<protein>
    <submittedName>
        <fullName evidence="2">Uncharacterized protein</fullName>
    </submittedName>
</protein>
<sequence>MRVNPTEKRMMSLEDIKAFAKPYYGKEGFIQFFEKHLVLTDDLNDMVAKSDVYNACAKFCIEENLGPVPSINNIGLHLARLVTRRRGATSHQQYCFCGLKFINYSGTFTTLHPARRGRPKKAVTKRPRSKPRKTQKFDDDGKEDWEVKDWFRYGDGCLAKKKNKKLFLEKQKLRAEALEKQKQHKETLDQKKPEEDDKGSHPCVVKHSLPKKKHNFCKKAN</sequence>
<evidence type="ECO:0000256" key="1">
    <source>
        <dbReference type="SAM" id="MobiDB-lite"/>
    </source>
</evidence>